<name>A0A9J6B3P8_SOLCO</name>
<reference evidence="1 2" key="1">
    <citation type="submission" date="2020-09" db="EMBL/GenBank/DDBJ databases">
        <title>De no assembly of potato wild relative species, Solanum commersonii.</title>
        <authorList>
            <person name="Cho K."/>
        </authorList>
    </citation>
    <scope>NUCLEOTIDE SEQUENCE [LARGE SCALE GENOMIC DNA]</scope>
    <source>
        <strain evidence="1">LZ3.2</strain>
        <tissue evidence="1">Leaf</tissue>
    </source>
</reference>
<dbReference type="OrthoDB" id="1318128at2759"/>
<protein>
    <submittedName>
        <fullName evidence="1">Uncharacterized protein</fullName>
    </submittedName>
</protein>
<dbReference type="AlphaFoldDB" id="A0A9J6B3P8"/>
<dbReference type="GO" id="GO:0009535">
    <property type="term" value="C:chloroplast thylakoid membrane"/>
    <property type="evidence" value="ECO:0007669"/>
    <property type="project" value="InterPro"/>
</dbReference>
<proteinExistence type="predicted"/>
<sequence length="172" mass="18797">MPTLRGEIDFSTSSSILLQVGKNSSSLIQIVEYSGPSLSYYINKLKPMKVVQTSVTEAPTTPKVYGLQALVAAPEIEALNAPKIKAINVTKVDFSKPEVPAPQVEVYNDVVCSCDLYANFKLVLLSSVASLSQELCVKAFFETIAKALHPVNYACTTALTYQRKISLIEFDE</sequence>
<dbReference type="PANTHER" id="PTHR35753">
    <property type="entry name" value="PROTEIN MAINTENANCE OF PSII UNDER HIGH LIGHT 1"/>
    <property type="match status" value="1"/>
</dbReference>
<dbReference type="Proteomes" id="UP000824120">
    <property type="component" value="Chromosome 1"/>
</dbReference>
<accession>A0A9J6B3P8</accession>
<organism evidence="1 2">
    <name type="scientific">Solanum commersonii</name>
    <name type="common">Commerson's wild potato</name>
    <name type="synonym">Commerson's nightshade</name>
    <dbReference type="NCBI Taxonomy" id="4109"/>
    <lineage>
        <taxon>Eukaryota</taxon>
        <taxon>Viridiplantae</taxon>
        <taxon>Streptophyta</taxon>
        <taxon>Embryophyta</taxon>
        <taxon>Tracheophyta</taxon>
        <taxon>Spermatophyta</taxon>
        <taxon>Magnoliopsida</taxon>
        <taxon>eudicotyledons</taxon>
        <taxon>Gunneridae</taxon>
        <taxon>Pentapetalae</taxon>
        <taxon>asterids</taxon>
        <taxon>lamiids</taxon>
        <taxon>Solanales</taxon>
        <taxon>Solanaceae</taxon>
        <taxon>Solanoideae</taxon>
        <taxon>Solaneae</taxon>
        <taxon>Solanum</taxon>
    </lineage>
</organism>
<dbReference type="InterPro" id="IPR038936">
    <property type="entry name" value="MPH1"/>
</dbReference>
<gene>
    <name evidence="1" type="ORF">H5410_002927</name>
</gene>
<evidence type="ECO:0000313" key="2">
    <source>
        <dbReference type="Proteomes" id="UP000824120"/>
    </source>
</evidence>
<dbReference type="PANTHER" id="PTHR35753:SF2">
    <property type="entry name" value="PROTEIN MAINTENANCE OF PSII UNDER HIGH LIGHT 1"/>
    <property type="match status" value="1"/>
</dbReference>
<evidence type="ECO:0000313" key="1">
    <source>
        <dbReference type="EMBL" id="KAG5631210.1"/>
    </source>
</evidence>
<keyword evidence="2" id="KW-1185">Reference proteome</keyword>
<dbReference type="GO" id="GO:0061635">
    <property type="term" value="P:regulation of protein complex stability"/>
    <property type="evidence" value="ECO:0007669"/>
    <property type="project" value="InterPro"/>
</dbReference>
<dbReference type="EMBL" id="JACXVP010000001">
    <property type="protein sequence ID" value="KAG5631210.1"/>
    <property type="molecule type" value="Genomic_DNA"/>
</dbReference>
<comment type="caution">
    <text evidence="1">The sequence shown here is derived from an EMBL/GenBank/DDBJ whole genome shotgun (WGS) entry which is preliminary data.</text>
</comment>